<name>A0AAQ3K418_9LILI</name>
<gene>
    <name evidence="2" type="ORF">Cni_G10244</name>
</gene>
<accession>A0AAQ3K418</accession>
<proteinExistence type="predicted"/>
<reference evidence="2 3" key="1">
    <citation type="submission" date="2023-10" db="EMBL/GenBank/DDBJ databases">
        <title>Chromosome-scale genome assembly provides insights into flower coloration mechanisms of Canna indica.</title>
        <authorList>
            <person name="Li C."/>
        </authorList>
    </citation>
    <scope>NUCLEOTIDE SEQUENCE [LARGE SCALE GENOMIC DNA]</scope>
    <source>
        <tissue evidence="2">Flower</tissue>
    </source>
</reference>
<dbReference type="AlphaFoldDB" id="A0AAQ3K418"/>
<dbReference type="Proteomes" id="UP001327560">
    <property type="component" value="Chromosome 3"/>
</dbReference>
<protein>
    <submittedName>
        <fullName evidence="2">Uncharacterized protein</fullName>
    </submittedName>
</protein>
<evidence type="ECO:0000256" key="1">
    <source>
        <dbReference type="SAM" id="MobiDB-lite"/>
    </source>
</evidence>
<keyword evidence="3" id="KW-1185">Reference proteome</keyword>
<evidence type="ECO:0000313" key="2">
    <source>
        <dbReference type="EMBL" id="WOL01527.1"/>
    </source>
</evidence>
<evidence type="ECO:0000313" key="3">
    <source>
        <dbReference type="Proteomes" id="UP001327560"/>
    </source>
</evidence>
<dbReference type="EMBL" id="CP136892">
    <property type="protein sequence ID" value="WOL01527.1"/>
    <property type="molecule type" value="Genomic_DNA"/>
</dbReference>
<sequence length="140" mass="14728">MNQAAALRLQQRRLMLRRHGGASSLITHHQLRRSLLLITRRPPSLVVEILPEHVHPLLVEEPAAAAVGAGQLGVPPHDASVAEGGQASLAADVAAGGEEPEGGSGEVGEGETAERVFVVWCCDGGETEIIHCLQSTHSLD</sequence>
<organism evidence="2 3">
    <name type="scientific">Canna indica</name>
    <name type="common">Indian-shot</name>
    <dbReference type="NCBI Taxonomy" id="4628"/>
    <lineage>
        <taxon>Eukaryota</taxon>
        <taxon>Viridiplantae</taxon>
        <taxon>Streptophyta</taxon>
        <taxon>Embryophyta</taxon>
        <taxon>Tracheophyta</taxon>
        <taxon>Spermatophyta</taxon>
        <taxon>Magnoliopsida</taxon>
        <taxon>Liliopsida</taxon>
        <taxon>Zingiberales</taxon>
        <taxon>Cannaceae</taxon>
        <taxon>Canna</taxon>
    </lineage>
</organism>
<feature type="region of interest" description="Disordered" evidence="1">
    <location>
        <begin position="75"/>
        <end position="109"/>
    </location>
</feature>